<dbReference type="SUPFAM" id="SSF48179">
    <property type="entry name" value="6-phosphogluconate dehydrogenase C-terminal domain-like"/>
    <property type="match status" value="1"/>
</dbReference>
<feature type="active site" evidence="4">
    <location>
        <position position="172"/>
    </location>
</feature>
<dbReference type="PROSITE" id="PS00895">
    <property type="entry name" value="3_HYDROXYISOBUT_DH"/>
    <property type="match status" value="1"/>
</dbReference>
<dbReference type="RefSeq" id="WP_016812158.1">
    <property type="nucleotide sequence ID" value="NZ_BOQM01000063.1"/>
</dbReference>
<dbReference type="EMBL" id="VFOL01000001">
    <property type="protein sequence ID" value="TQL38920.1"/>
    <property type="molecule type" value="Genomic_DNA"/>
</dbReference>
<dbReference type="InterPro" id="IPR029154">
    <property type="entry name" value="HIBADH-like_NADP-bd"/>
</dbReference>
<keyword evidence="3" id="KW-0520">NAD</keyword>
<dbReference type="GO" id="GO:0051287">
    <property type="term" value="F:NAD binding"/>
    <property type="evidence" value="ECO:0007669"/>
    <property type="project" value="InterPro"/>
</dbReference>
<dbReference type="InterPro" id="IPR006115">
    <property type="entry name" value="6PGDH_NADP-bd"/>
</dbReference>
<dbReference type="Proteomes" id="UP000315983">
    <property type="component" value="Unassembled WGS sequence"/>
</dbReference>
<evidence type="ECO:0000313" key="8">
    <source>
        <dbReference type="EMBL" id="GIM88126.1"/>
    </source>
</evidence>
<dbReference type="Gene3D" id="3.40.50.720">
    <property type="entry name" value="NAD(P)-binding Rossmann-like Domain"/>
    <property type="match status" value="1"/>
</dbReference>
<dbReference type="GO" id="GO:0016054">
    <property type="term" value="P:organic acid catabolic process"/>
    <property type="evidence" value="ECO:0007669"/>
    <property type="project" value="UniProtKB-ARBA"/>
</dbReference>
<dbReference type="InterPro" id="IPR015815">
    <property type="entry name" value="HIBADH-related"/>
</dbReference>
<organism evidence="9 10">
    <name type="scientific">Salinispora arenicola</name>
    <dbReference type="NCBI Taxonomy" id="168697"/>
    <lineage>
        <taxon>Bacteria</taxon>
        <taxon>Bacillati</taxon>
        <taxon>Actinomycetota</taxon>
        <taxon>Actinomycetes</taxon>
        <taxon>Micromonosporales</taxon>
        <taxon>Micromonosporaceae</taxon>
        <taxon>Salinispora</taxon>
    </lineage>
</organism>
<evidence type="ECO:0000256" key="1">
    <source>
        <dbReference type="ARBA" id="ARBA00009080"/>
    </source>
</evidence>
<feature type="domain" description="3-hydroxyisobutyrate dehydrogenase-like NAD-binding" evidence="7">
    <location>
        <begin position="166"/>
        <end position="285"/>
    </location>
</feature>
<reference evidence="8 11" key="2">
    <citation type="submission" date="2021-03" db="EMBL/GenBank/DDBJ databases">
        <title>Whole genome shotgun sequence of Salinispora arenicola NBRC 105043.</title>
        <authorList>
            <person name="Komaki H."/>
            <person name="Tamura T."/>
        </authorList>
    </citation>
    <scope>NUCLEOTIDE SEQUENCE [LARGE SCALE GENOMIC DNA]</scope>
    <source>
        <strain evidence="8 11">NBRC 105043</strain>
    </source>
</reference>
<dbReference type="InterPro" id="IPR008927">
    <property type="entry name" value="6-PGluconate_DH-like_C_sf"/>
</dbReference>
<comment type="caution">
    <text evidence="9">The sequence shown here is derived from an EMBL/GenBank/DDBJ whole genome shotgun (WGS) entry which is preliminary data.</text>
</comment>
<reference evidence="9 10" key="1">
    <citation type="submission" date="2019-06" db="EMBL/GenBank/DDBJ databases">
        <title>Sequencing the genomes of 1000 actinobacteria strains.</title>
        <authorList>
            <person name="Klenk H.-P."/>
        </authorList>
    </citation>
    <scope>NUCLEOTIDE SEQUENCE [LARGE SCALE GENOMIC DNA]</scope>
    <source>
        <strain evidence="9 10">DSM 44819</strain>
    </source>
</reference>
<evidence type="ECO:0000313" key="9">
    <source>
        <dbReference type="EMBL" id="TQL38920.1"/>
    </source>
</evidence>
<dbReference type="Pfam" id="PF03446">
    <property type="entry name" value="NAD_binding_2"/>
    <property type="match status" value="1"/>
</dbReference>
<dbReference type="AlphaFoldDB" id="A0A542XSV1"/>
<dbReference type="InterPro" id="IPR002204">
    <property type="entry name" value="3-OH-isobutyrate_DH-rel_CS"/>
</dbReference>
<evidence type="ECO:0000256" key="3">
    <source>
        <dbReference type="ARBA" id="ARBA00023027"/>
    </source>
</evidence>
<evidence type="ECO:0000259" key="7">
    <source>
        <dbReference type="Pfam" id="PF14833"/>
    </source>
</evidence>
<dbReference type="PANTHER" id="PTHR43580">
    <property type="entry name" value="OXIDOREDUCTASE GLYR1-RELATED"/>
    <property type="match status" value="1"/>
</dbReference>
<dbReference type="Gene3D" id="1.10.1040.10">
    <property type="entry name" value="N-(1-d-carboxylethyl)-l-norvaline Dehydrogenase, domain 2"/>
    <property type="match status" value="1"/>
</dbReference>
<name>A0A542XSV1_SALAC</name>
<dbReference type="InterPro" id="IPR036291">
    <property type="entry name" value="NAD(P)-bd_dom_sf"/>
</dbReference>
<keyword evidence="11" id="KW-1185">Reference proteome</keyword>
<feature type="region of interest" description="Disordered" evidence="5">
    <location>
        <begin position="288"/>
        <end position="315"/>
    </location>
</feature>
<evidence type="ECO:0000259" key="6">
    <source>
        <dbReference type="Pfam" id="PF03446"/>
    </source>
</evidence>
<evidence type="ECO:0000256" key="5">
    <source>
        <dbReference type="SAM" id="MobiDB-lite"/>
    </source>
</evidence>
<dbReference type="PANTHER" id="PTHR43580:SF2">
    <property type="entry name" value="CYTOKINE-LIKE NUCLEAR FACTOR N-PAC"/>
    <property type="match status" value="1"/>
</dbReference>
<keyword evidence="2" id="KW-0560">Oxidoreductase</keyword>
<dbReference type="GO" id="GO:0050661">
    <property type="term" value="F:NADP binding"/>
    <property type="evidence" value="ECO:0007669"/>
    <property type="project" value="InterPro"/>
</dbReference>
<evidence type="ECO:0000313" key="11">
    <source>
        <dbReference type="Proteomes" id="UP000677457"/>
    </source>
</evidence>
<evidence type="ECO:0000313" key="10">
    <source>
        <dbReference type="Proteomes" id="UP000315983"/>
    </source>
</evidence>
<proteinExistence type="inferred from homology"/>
<dbReference type="Pfam" id="PF14833">
    <property type="entry name" value="NAD_binding_11"/>
    <property type="match status" value="1"/>
</dbReference>
<dbReference type="InterPro" id="IPR013328">
    <property type="entry name" value="6PGD_dom2"/>
</dbReference>
<dbReference type="PIRSF" id="PIRSF000103">
    <property type="entry name" value="HIBADH"/>
    <property type="match status" value="1"/>
</dbReference>
<evidence type="ECO:0000256" key="4">
    <source>
        <dbReference type="PIRSR" id="PIRSR000103-1"/>
    </source>
</evidence>
<dbReference type="InterPro" id="IPR051265">
    <property type="entry name" value="HIBADH-related_NP60_sf"/>
</dbReference>
<dbReference type="SUPFAM" id="SSF51735">
    <property type="entry name" value="NAD(P)-binding Rossmann-fold domains"/>
    <property type="match status" value="1"/>
</dbReference>
<dbReference type="GO" id="GO:0016491">
    <property type="term" value="F:oxidoreductase activity"/>
    <property type="evidence" value="ECO:0007669"/>
    <property type="project" value="UniProtKB-KW"/>
</dbReference>
<gene>
    <name evidence="9" type="ORF">FB564_4138</name>
    <name evidence="8" type="ORF">Sar04_48620</name>
</gene>
<sequence>MHITMLGLGAMGSRMARRLITTGEHDITVWNRTAEATRPLVEAGAVAAPTPAAAMAQSDLVISMLRDVEAGRSVWLDPDVGALTSLAPGTLAVDCSTVTPTFSRELAACCAQRGAEFLDAPVLGSRPQADAGTLIFLAGGDLAVLHRIEPVLRQVGGAVHHMGPAGTGTQMKLLTNSLFAVQVATVAELIAALHGTDLDPGRAIEALAATPVTGPTIATAATAMLGDTFPAAFPIELVAKDLEYATADAAARRATVPSTRTTTDTYRQAINHGHRNDHITGVIKLFRTFPPAGSTGTPERRGEADPPASGACPDR</sequence>
<accession>A0A542XSV1</accession>
<comment type="similarity">
    <text evidence="1">Belongs to the HIBADH-related family.</text>
</comment>
<dbReference type="Proteomes" id="UP000677457">
    <property type="component" value="Unassembled WGS sequence"/>
</dbReference>
<dbReference type="GeneID" id="93773296"/>
<evidence type="ECO:0000256" key="2">
    <source>
        <dbReference type="ARBA" id="ARBA00023002"/>
    </source>
</evidence>
<dbReference type="EMBL" id="BOQM01000063">
    <property type="protein sequence ID" value="GIM88126.1"/>
    <property type="molecule type" value="Genomic_DNA"/>
</dbReference>
<feature type="domain" description="6-phosphogluconate dehydrogenase NADP-binding" evidence="6">
    <location>
        <begin position="3"/>
        <end position="163"/>
    </location>
</feature>
<protein>
    <submittedName>
        <fullName evidence="8">3-hydroxyisobutyrate dehydrogenase</fullName>
    </submittedName>
</protein>